<comment type="caution">
    <text evidence="1">The sequence shown here is derived from an EMBL/GenBank/DDBJ whole genome shotgun (WGS) entry which is preliminary data.</text>
</comment>
<protein>
    <submittedName>
        <fullName evidence="1">Uncharacterized protein</fullName>
    </submittedName>
</protein>
<dbReference type="AlphaFoldDB" id="C6RHZ0"/>
<organism evidence="1 2">
    <name type="scientific">Campylobacter showae RM3277</name>
    <dbReference type="NCBI Taxonomy" id="553219"/>
    <lineage>
        <taxon>Bacteria</taxon>
        <taxon>Pseudomonadati</taxon>
        <taxon>Campylobacterota</taxon>
        <taxon>Epsilonproteobacteria</taxon>
        <taxon>Campylobacterales</taxon>
        <taxon>Campylobacteraceae</taxon>
        <taxon>Campylobacter</taxon>
    </lineage>
</organism>
<keyword evidence="2" id="KW-1185">Reference proteome</keyword>
<reference evidence="1 2" key="1">
    <citation type="submission" date="2009-07" db="EMBL/GenBank/DDBJ databases">
        <authorList>
            <person name="Madupu R."/>
            <person name="Sebastian Y."/>
            <person name="Durkin A.S."/>
            <person name="Torralba M."/>
            <person name="Methe B."/>
            <person name="Sutton G.G."/>
            <person name="Strausberg R.L."/>
            <person name="Nelson K.E."/>
        </authorList>
    </citation>
    <scope>NUCLEOTIDE SEQUENCE [LARGE SCALE GENOMIC DNA]</scope>
    <source>
        <strain evidence="1 2">RM3277</strain>
    </source>
</reference>
<evidence type="ECO:0000313" key="2">
    <source>
        <dbReference type="Proteomes" id="UP000003107"/>
    </source>
</evidence>
<name>C6RHZ0_9BACT</name>
<dbReference type="EMBL" id="ACVQ01000028">
    <property type="protein sequence ID" value="EET79020.1"/>
    <property type="molecule type" value="Genomic_DNA"/>
</dbReference>
<dbReference type="Proteomes" id="UP000003107">
    <property type="component" value="Unassembled WGS sequence"/>
</dbReference>
<sequence>MPLDKNIWLKFNPSNLKARRINRAQICPRSLNLTSLSRLAALASARS</sequence>
<evidence type="ECO:0000313" key="1">
    <source>
        <dbReference type="EMBL" id="EET79020.1"/>
    </source>
</evidence>
<gene>
    <name evidence="1" type="ORF">CAMSH0001_1099</name>
</gene>
<proteinExistence type="predicted"/>
<accession>C6RHZ0</accession>